<protein>
    <submittedName>
        <fullName evidence="1">Uncharacterized protein</fullName>
    </submittedName>
</protein>
<organism evidence="1">
    <name type="scientific">viral metagenome</name>
    <dbReference type="NCBI Taxonomy" id="1070528"/>
    <lineage>
        <taxon>unclassified sequences</taxon>
        <taxon>metagenomes</taxon>
        <taxon>organismal metagenomes</taxon>
    </lineage>
</organism>
<dbReference type="EMBL" id="MN739378">
    <property type="protein sequence ID" value="QHT01585.1"/>
    <property type="molecule type" value="Genomic_DNA"/>
</dbReference>
<sequence>MDRYYQVWPLLRELVPSDIAQIITSIYIVSFQKFKPGQIIFDSPCGHRLILMSGYKDKLFICLPHREFYSLEREVYVKRLESSYYSSFLYMTEGDMNTRDDMMNCNICRRRWNFISKKSELIVKRVCFCGKITGQFPCEACPCKYCDEYDCCGLVYGFSNKTKCAKHDKKKF</sequence>
<name>A0A6C0CD82_9ZZZZ</name>
<dbReference type="AlphaFoldDB" id="A0A6C0CD82"/>
<accession>A0A6C0CD82</accession>
<reference evidence="1" key="1">
    <citation type="journal article" date="2020" name="Nature">
        <title>Giant virus diversity and host interactions through global metagenomics.</title>
        <authorList>
            <person name="Schulz F."/>
            <person name="Roux S."/>
            <person name="Paez-Espino D."/>
            <person name="Jungbluth S."/>
            <person name="Walsh D.A."/>
            <person name="Denef V.J."/>
            <person name="McMahon K.D."/>
            <person name="Konstantinidis K.T."/>
            <person name="Eloe-Fadrosh E.A."/>
            <person name="Kyrpides N.C."/>
            <person name="Woyke T."/>
        </authorList>
    </citation>
    <scope>NUCLEOTIDE SEQUENCE</scope>
    <source>
        <strain evidence="1">GVMAG-M-3300020192-26</strain>
    </source>
</reference>
<evidence type="ECO:0000313" key="1">
    <source>
        <dbReference type="EMBL" id="QHT01585.1"/>
    </source>
</evidence>
<proteinExistence type="predicted"/>